<dbReference type="EMBL" id="SRZC01000003">
    <property type="protein sequence ID" value="TGX83554.1"/>
    <property type="molecule type" value="Genomic_DNA"/>
</dbReference>
<dbReference type="Proteomes" id="UP000308886">
    <property type="component" value="Unassembled WGS sequence"/>
</dbReference>
<reference evidence="1" key="1">
    <citation type="submission" date="2019-04" db="EMBL/GenBank/DDBJ databases">
        <title>Microbes associate with the intestines of laboratory mice.</title>
        <authorList>
            <person name="Navarre W."/>
            <person name="Wong E."/>
            <person name="Huang K."/>
            <person name="Tropini C."/>
            <person name="Ng K."/>
            <person name="Yu B."/>
        </authorList>
    </citation>
    <scope>NUCLEOTIDE SEQUENCE</scope>
    <source>
        <strain evidence="1">NM73_A23</strain>
    </source>
</reference>
<accession>A0AC61QT16</accession>
<name>A0AC61QT16_9BACT</name>
<organism evidence="1 2">
    <name type="scientific">Palleniella muris</name>
    <dbReference type="NCBI Taxonomy" id="3038145"/>
    <lineage>
        <taxon>Bacteria</taxon>
        <taxon>Pseudomonadati</taxon>
        <taxon>Bacteroidota</taxon>
        <taxon>Bacteroidia</taxon>
        <taxon>Bacteroidales</taxon>
        <taxon>Prevotellaceae</taxon>
        <taxon>Palleniella</taxon>
    </lineage>
</organism>
<dbReference type="EC" id="2.5.1.75" evidence="1"/>
<protein>
    <submittedName>
        <fullName evidence="1">tRNA (Adenosine(37)-N6)-dimethylallyltransferase MiaA</fullName>
        <ecNumber evidence="1">2.5.1.75</ecNumber>
    </submittedName>
</protein>
<evidence type="ECO:0000313" key="2">
    <source>
        <dbReference type="Proteomes" id="UP000308886"/>
    </source>
</evidence>
<comment type="caution">
    <text evidence="1">The sequence shown here is derived from an EMBL/GenBank/DDBJ whole genome shotgun (WGS) entry which is preliminary data.</text>
</comment>
<keyword evidence="2" id="KW-1185">Reference proteome</keyword>
<keyword evidence="1" id="KW-0808">Transferase</keyword>
<proteinExistence type="predicted"/>
<evidence type="ECO:0000313" key="1">
    <source>
        <dbReference type="EMBL" id="TGX83554.1"/>
    </source>
</evidence>
<sequence>MQTLVVILGSTGVGKTDLCINIAKHLGCEIINCDSRQFFREIPIGTAAPTAEQQQRVRHHFVGNLSVDDYYSASEYEQDVLRFLEKQDKDATFLLTGGSMMYLDAVCNGIDEMPTIEESIRIKLKTRLEEEGLEPLVAELHELDPMHWNTVDKKNPRRILHALEVCLQTGKPYSSFMTKEKPKRPFKVVKIGLTRPRRELFGRINERVVQMIKMGLEEEARSVYHKRGLNSLNTVGYKEMFSYFDGKITKEEAIRKIQSNSRHYMKKQETWFKRDKDIKWFNPKEYKEIINYIDISLK</sequence>
<gene>
    <name evidence="1" type="primary">miaA</name>
    <name evidence="1" type="ORF">E5358_02600</name>
</gene>